<dbReference type="GeneID" id="34608883"/>
<proteinExistence type="predicted"/>
<dbReference type="VEuPathDB" id="FungiDB:ASPZODRAFT_130032"/>
<organism evidence="2 3">
    <name type="scientific">Penicilliopsis zonata CBS 506.65</name>
    <dbReference type="NCBI Taxonomy" id="1073090"/>
    <lineage>
        <taxon>Eukaryota</taxon>
        <taxon>Fungi</taxon>
        <taxon>Dikarya</taxon>
        <taxon>Ascomycota</taxon>
        <taxon>Pezizomycotina</taxon>
        <taxon>Eurotiomycetes</taxon>
        <taxon>Eurotiomycetidae</taxon>
        <taxon>Eurotiales</taxon>
        <taxon>Aspergillaceae</taxon>
        <taxon>Penicilliopsis</taxon>
    </lineage>
</organism>
<evidence type="ECO:0000313" key="3">
    <source>
        <dbReference type="Proteomes" id="UP000184188"/>
    </source>
</evidence>
<dbReference type="AlphaFoldDB" id="A0A1L9SLF9"/>
<reference evidence="3" key="1">
    <citation type="journal article" date="2017" name="Genome Biol.">
        <title>Comparative genomics reveals high biological diversity and specific adaptations in the industrially and medically important fungal genus Aspergillus.</title>
        <authorList>
            <person name="de Vries R.P."/>
            <person name="Riley R."/>
            <person name="Wiebenga A."/>
            <person name="Aguilar-Osorio G."/>
            <person name="Amillis S."/>
            <person name="Uchima C.A."/>
            <person name="Anderluh G."/>
            <person name="Asadollahi M."/>
            <person name="Askin M."/>
            <person name="Barry K."/>
            <person name="Battaglia E."/>
            <person name="Bayram O."/>
            <person name="Benocci T."/>
            <person name="Braus-Stromeyer S.A."/>
            <person name="Caldana C."/>
            <person name="Canovas D."/>
            <person name="Cerqueira G.C."/>
            <person name="Chen F."/>
            <person name="Chen W."/>
            <person name="Choi C."/>
            <person name="Clum A."/>
            <person name="Dos Santos R.A."/>
            <person name="Damasio A.R."/>
            <person name="Diallinas G."/>
            <person name="Emri T."/>
            <person name="Fekete E."/>
            <person name="Flipphi M."/>
            <person name="Freyberg S."/>
            <person name="Gallo A."/>
            <person name="Gournas C."/>
            <person name="Habgood R."/>
            <person name="Hainaut M."/>
            <person name="Harispe M.L."/>
            <person name="Henrissat B."/>
            <person name="Hilden K.S."/>
            <person name="Hope R."/>
            <person name="Hossain A."/>
            <person name="Karabika E."/>
            <person name="Karaffa L."/>
            <person name="Karanyi Z."/>
            <person name="Krasevec N."/>
            <person name="Kuo A."/>
            <person name="Kusch H."/>
            <person name="LaButti K."/>
            <person name="Lagendijk E.L."/>
            <person name="Lapidus A."/>
            <person name="Levasseur A."/>
            <person name="Lindquist E."/>
            <person name="Lipzen A."/>
            <person name="Logrieco A.F."/>
            <person name="MacCabe A."/>
            <person name="Maekelae M.R."/>
            <person name="Malavazi I."/>
            <person name="Melin P."/>
            <person name="Meyer V."/>
            <person name="Mielnichuk N."/>
            <person name="Miskei M."/>
            <person name="Molnar A.P."/>
            <person name="Mule G."/>
            <person name="Ngan C.Y."/>
            <person name="Orejas M."/>
            <person name="Orosz E."/>
            <person name="Ouedraogo J.P."/>
            <person name="Overkamp K.M."/>
            <person name="Park H.-S."/>
            <person name="Perrone G."/>
            <person name="Piumi F."/>
            <person name="Punt P.J."/>
            <person name="Ram A.F."/>
            <person name="Ramon A."/>
            <person name="Rauscher S."/>
            <person name="Record E."/>
            <person name="Riano-Pachon D.M."/>
            <person name="Robert V."/>
            <person name="Roehrig J."/>
            <person name="Ruller R."/>
            <person name="Salamov A."/>
            <person name="Salih N.S."/>
            <person name="Samson R.A."/>
            <person name="Sandor E."/>
            <person name="Sanguinetti M."/>
            <person name="Schuetze T."/>
            <person name="Sepcic K."/>
            <person name="Shelest E."/>
            <person name="Sherlock G."/>
            <person name="Sophianopoulou V."/>
            <person name="Squina F.M."/>
            <person name="Sun H."/>
            <person name="Susca A."/>
            <person name="Todd R.B."/>
            <person name="Tsang A."/>
            <person name="Unkles S.E."/>
            <person name="van de Wiele N."/>
            <person name="van Rossen-Uffink D."/>
            <person name="Oliveira J.V."/>
            <person name="Vesth T.C."/>
            <person name="Visser J."/>
            <person name="Yu J.-H."/>
            <person name="Zhou M."/>
            <person name="Andersen M.R."/>
            <person name="Archer D.B."/>
            <person name="Baker S.E."/>
            <person name="Benoit I."/>
            <person name="Brakhage A.A."/>
            <person name="Braus G.H."/>
            <person name="Fischer R."/>
            <person name="Frisvad J.C."/>
            <person name="Goldman G.H."/>
            <person name="Houbraken J."/>
            <person name="Oakley B."/>
            <person name="Pocsi I."/>
            <person name="Scazzocchio C."/>
            <person name="Seiboth B."/>
            <person name="vanKuyk P.A."/>
            <person name="Wortman J."/>
            <person name="Dyer P.S."/>
            <person name="Grigoriev I.V."/>
        </authorList>
    </citation>
    <scope>NUCLEOTIDE SEQUENCE [LARGE SCALE GENOMIC DNA]</scope>
    <source>
        <strain evidence="3">CBS 506.65</strain>
    </source>
</reference>
<evidence type="ECO:0000256" key="1">
    <source>
        <dbReference type="SAM" id="MobiDB-lite"/>
    </source>
</evidence>
<dbReference type="RefSeq" id="XP_022582612.1">
    <property type="nucleotide sequence ID" value="XM_022722418.1"/>
</dbReference>
<sequence length="114" mass="12827">MRPPTSHHPFLRPSRLHPPLPSFFSSSVPFFFPIPPPDTLFILPTPSIVLCHPHLEPAPTRSSPLPELKKSQTRRPLSPSEVLARRTPSPRSRPVARSPSLTLDSQLIQQLYNT</sequence>
<dbReference type="Proteomes" id="UP000184188">
    <property type="component" value="Unassembled WGS sequence"/>
</dbReference>
<feature type="region of interest" description="Disordered" evidence="1">
    <location>
        <begin position="53"/>
        <end position="102"/>
    </location>
</feature>
<dbReference type="EMBL" id="KV878339">
    <property type="protein sequence ID" value="OJJ48102.1"/>
    <property type="molecule type" value="Genomic_DNA"/>
</dbReference>
<evidence type="ECO:0000313" key="2">
    <source>
        <dbReference type="EMBL" id="OJJ48102.1"/>
    </source>
</evidence>
<feature type="compositionally biased region" description="Low complexity" evidence="1">
    <location>
        <begin position="85"/>
        <end position="100"/>
    </location>
</feature>
<protein>
    <submittedName>
        <fullName evidence="2">Uncharacterized protein</fullName>
    </submittedName>
</protein>
<name>A0A1L9SLF9_9EURO</name>
<keyword evidence="3" id="KW-1185">Reference proteome</keyword>
<gene>
    <name evidence="2" type="ORF">ASPZODRAFT_130032</name>
</gene>
<accession>A0A1L9SLF9</accession>